<evidence type="ECO:0000313" key="3">
    <source>
        <dbReference type="EMBL" id="MCF7541903.1"/>
    </source>
</evidence>
<feature type="transmembrane region" description="Helical" evidence="1">
    <location>
        <begin position="6"/>
        <end position="24"/>
    </location>
</feature>
<proteinExistence type="predicted"/>
<organism evidence="3 4">
    <name type="scientific">Pseudomonas petrae</name>
    <dbReference type="NCBI Taxonomy" id="2912190"/>
    <lineage>
        <taxon>Bacteria</taxon>
        <taxon>Pseudomonadati</taxon>
        <taxon>Pseudomonadota</taxon>
        <taxon>Gammaproteobacteria</taxon>
        <taxon>Pseudomonadales</taxon>
        <taxon>Pseudomonadaceae</taxon>
        <taxon>Pseudomonas</taxon>
    </lineage>
</organism>
<keyword evidence="4" id="KW-1185">Reference proteome</keyword>
<dbReference type="InterPro" id="IPR018649">
    <property type="entry name" value="SHOCT"/>
</dbReference>
<keyword evidence="1" id="KW-1133">Transmembrane helix</keyword>
<evidence type="ECO:0000259" key="2">
    <source>
        <dbReference type="Pfam" id="PF09851"/>
    </source>
</evidence>
<dbReference type="Proteomes" id="UP001162905">
    <property type="component" value="Unassembled WGS sequence"/>
</dbReference>
<dbReference type="EMBL" id="JAKJXH010000005">
    <property type="protein sequence ID" value="MCF7541903.1"/>
    <property type="molecule type" value="Genomic_DNA"/>
</dbReference>
<protein>
    <submittedName>
        <fullName evidence="3">Superinfection immunity protein</fullName>
    </submittedName>
</protein>
<dbReference type="Pfam" id="PF09851">
    <property type="entry name" value="SHOCT"/>
    <property type="match status" value="1"/>
</dbReference>
<feature type="domain" description="SHOCT" evidence="2">
    <location>
        <begin position="81"/>
        <end position="108"/>
    </location>
</feature>
<reference evidence="3" key="1">
    <citation type="submission" date="2022-01" db="EMBL/GenBank/DDBJ databases">
        <title>Pseudomonas sp. nov. isolated from Antarctic regolith.</title>
        <authorList>
            <person name="Novakova D."/>
            <person name="Sedlar K."/>
        </authorList>
    </citation>
    <scope>NUCLEOTIDE SEQUENCE</scope>
    <source>
        <strain evidence="3">P2647</strain>
    </source>
</reference>
<keyword evidence="1" id="KW-0812">Transmembrane</keyword>
<dbReference type="RefSeq" id="WP_237251124.1">
    <property type="nucleotide sequence ID" value="NZ_JAKJXE010000001.1"/>
</dbReference>
<evidence type="ECO:0000256" key="1">
    <source>
        <dbReference type="SAM" id="Phobius"/>
    </source>
</evidence>
<gene>
    <name evidence="3" type="ORF">L4G47_06670</name>
</gene>
<feature type="transmembrane region" description="Helical" evidence="1">
    <location>
        <begin position="36"/>
        <end position="59"/>
    </location>
</feature>
<evidence type="ECO:0000313" key="4">
    <source>
        <dbReference type="Proteomes" id="UP001162905"/>
    </source>
</evidence>
<sequence length="110" mass="12640">MQTDHNIIPALIGFLIFIIFYFAPTLNARSRKHPSYAAIFLVNLLLGWTMIGWLVAIMWSASDFKFSGRAFSGITPHMKYSQLESLASMKERGFITDEEFEMEKKKLLDS</sequence>
<comment type="caution">
    <text evidence="3">The sequence shown here is derived from an EMBL/GenBank/DDBJ whole genome shotgun (WGS) entry which is preliminary data.</text>
</comment>
<dbReference type="InterPro" id="IPR016410">
    <property type="entry name" value="Phage_imm"/>
</dbReference>
<accession>A0ABS9I266</accession>
<dbReference type="Pfam" id="PF14373">
    <property type="entry name" value="Imm_superinfect"/>
    <property type="match status" value="1"/>
</dbReference>
<name>A0ABS9I266_9PSED</name>
<keyword evidence="1" id="KW-0472">Membrane</keyword>